<evidence type="ECO:0000313" key="5">
    <source>
        <dbReference type="Proteomes" id="UP000218209"/>
    </source>
</evidence>
<dbReference type="EMBL" id="KV918767">
    <property type="protein sequence ID" value="OSX80881.1"/>
    <property type="molecule type" value="Genomic_DNA"/>
</dbReference>
<sequence length="398" mass="41545">MALIRRVVAAACLAVVTVISTAAILSAAPIASAPSAPTSYPLLAEVFRQATPPAYSFGDGVRGCTPDNNRTRVEVRSLSAAGRTRFTTAMRALIDSDVYQLFVAEYIAHLQAALGGAQFLPWHRLFLVELEGALRTIDPTVALPWWDWSLDAASPPTSQVWGTDLLGGATPGGCIPDGPFEGIESDLPNPHCVSRGFTSGEAGSMGAREPWPSTDELIALITESATFADFSADLELRQQLQRLAIGGDGGDMADAPSSPNDPAFYLHHAYLDRLWVSRQAFAGAAEYNGAHGGRNVSVDDELSPFGVSVATALALPCVLYVGGPGTPENVTLDGRAAWSPRAEAAATAAVAPLAVTARAETDVAEADAAQSVDTTEAYRAQGRTTGAAPRSAAVVGRL</sequence>
<keyword evidence="5" id="KW-1185">Reference proteome</keyword>
<name>A0A1X6PJ39_PORUM</name>
<accession>A0A1X6PJ39</accession>
<dbReference type="AlphaFoldDB" id="A0A1X6PJ39"/>
<dbReference type="PANTHER" id="PTHR11474">
    <property type="entry name" value="TYROSINASE FAMILY MEMBER"/>
    <property type="match status" value="1"/>
</dbReference>
<dbReference type="Proteomes" id="UP000218209">
    <property type="component" value="Unassembled WGS sequence"/>
</dbReference>
<evidence type="ECO:0000259" key="3">
    <source>
        <dbReference type="PROSITE" id="PS00498"/>
    </source>
</evidence>
<keyword evidence="2" id="KW-0186">Copper</keyword>
<feature type="domain" description="Tyrosinase copper-binding" evidence="3">
    <location>
        <begin position="261"/>
        <end position="272"/>
    </location>
</feature>
<proteinExistence type="predicted"/>
<dbReference type="PRINTS" id="PR00092">
    <property type="entry name" value="TYROSINASE"/>
</dbReference>
<dbReference type="Pfam" id="PF00264">
    <property type="entry name" value="Tyrosinase"/>
    <property type="match status" value="1"/>
</dbReference>
<dbReference type="GO" id="GO:0016491">
    <property type="term" value="F:oxidoreductase activity"/>
    <property type="evidence" value="ECO:0007669"/>
    <property type="project" value="InterPro"/>
</dbReference>
<dbReference type="PROSITE" id="PS00498">
    <property type="entry name" value="TYROSINASE_2"/>
    <property type="match status" value="1"/>
</dbReference>
<dbReference type="OrthoDB" id="6132182at2759"/>
<evidence type="ECO:0000256" key="2">
    <source>
        <dbReference type="ARBA" id="ARBA00023008"/>
    </source>
</evidence>
<dbReference type="InterPro" id="IPR008922">
    <property type="entry name" value="Di-copper_centre_dom_sf"/>
</dbReference>
<protein>
    <recommendedName>
        <fullName evidence="3">Tyrosinase copper-binding domain-containing protein</fullName>
    </recommendedName>
</protein>
<evidence type="ECO:0000256" key="1">
    <source>
        <dbReference type="ARBA" id="ARBA00022723"/>
    </source>
</evidence>
<evidence type="ECO:0000313" key="4">
    <source>
        <dbReference type="EMBL" id="OSX80881.1"/>
    </source>
</evidence>
<dbReference type="GO" id="GO:0046872">
    <property type="term" value="F:metal ion binding"/>
    <property type="evidence" value="ECO:0007669"/>
    <property type="project" value="UniProtKB-KW"/>
</dbReference>
<organism evidence="4 5">
    <name type="scientific">Porphyra umbilicalis</name>
    <name type="common">Purple laver</name>
    <name type="synonym">Red alga</name>
    <dbReference type="NCBI Taxonomy" id="2786"/>
    <lineage>
        <taxon>Eukaryota</taxon>
        <taxon>Rhodophyta</taxon>
        <taxon>Bangiophyceae</taxon>
        <taxon>Bangiales</taxon>
        <taxon>Bangiaceae</taxon>
        <taxon>Porphyra</taxon>
    </lineage>
</organism>
<dbReference type="InterPro" id="IPR002227">
    <property type="entry name" value="Tyrosinase_Cu-bd"/>
</dbReference>
<reference evidence="4 5" key="1">
    <citation type="submission" date="2017-03" db="EMBL/GenBank/DDBJ databases">
        <title>WGS assembly of Porphyra umbilicalis.</title>
        <authorList>
            <person name="Brawley S.H."/>
            <person name="Blouin N.A."/>
            <person name="Ficko-Blean E."/>
            <person name="Wheeler G.L."/>
            <person name="Lohr M."/>
            <person name="Goodson H.V."/>
            <person name="Jenkins J.W."/>
            <person name="Blaby-Haas C.E."/>
            <person name="Helliwell K.E."/>
            <person name="Chan C."/>
            <person name="Marriage T."/>
            <person name="Bhattacharya D."/>
            <person name="Klein A.S."/>
            <person name="Badis Y."/>
            <person name="Brodie J."/>
            <person name="Cao Y."/>
            <person name="Collen J."/>
            <person name="Dittami S.M."/>
            <person name="Gachon C.M."/>
            <person name="Green B.R."/>
            <person name="Karpowicz S."/>
            <person name="Kim J.W."/>
            <person name="Kudahl U."/>
            <person name="Lin S."/>
            <person name="Michel G."/>
            <person name="Mittag M."/>
            <person name="Olson B.J."/>
            <person name="Pangilinan J."/>
            <person name="Peng Y."/>
            <person name="Qiu H."/>
            <person name="Shu S."/>
            <person name="Singer J.T."/>
            <person name="Smith A.G."/>
            <person name="Sprecher B.N."/>
            <person name="Wagner V."/>
            <person name="Wang W."/>
            <person name="Wang Z.-Y."/>
            <person name="Yan J."/>
            <person name="Yarish C."/>
            <person name="Zoeuner-Riek S."/>
            <person name="Zhuang Y."/>
            <person name="Zou Y."/>
            <person name="Lindquist E.A."/>
            <person name="Grimwood J."/>
            <person name="Barry K."/>
            <person name="Rokhsar D.S."/>
            <person name="Schmutz J."/>
            <person name="Stiller J.W."/>
            <person name="Grossman A.R."/>
            <person name="Prochnik S.E."/>
        </authorList>
    </citation>
    <scope>NUCLEOTIDE SEQUENCE [LARGE SCALE GENOMIC DNA]</scope>
    <source>
        <strain evidence="4">4086291</strain>
    </source>
</reference>
<dbReference type="Gene3D" id="1.10.1280.10">
    <property type="entry name" value="Di-copper center containing domain from catechol oxidase"/>
    <property type="match status" value="1"/>
</dbReference>
<gene>
    <name evidence="4" type="ORF">BU14_0031s0053</name>
</gene>
<keyword evidence="1" id="KW-0479">Metal-binding</keyword>
<dbReference type="InterPro" id="IPR050316">
    <property type="entry name" value="Tyrosinase/Hemocyanin"/>
</dbReference>
<dbReference type="PANTHER" id="PTHR11474:SF126">
    <property type="entry name" value="TYROSINASE-LIKE PROTEIN TYR-1-RELATED"/>
    <property type="match status" value="1"/>
</dbReference>
<dbReference type="SUPFAM" id="SSF48056">
    <property type="entry name" value="Di-copper centre-containing domain"/>
    <property type="match status" value="1"/>
</dbReference>